<sequence>MESSGGLTAAQDAHLDLRSSPGRSDLSGLYHLGRTLGRGHFAVVKLARNVNTGQLVAVKMIDKTKLDVMATSHLLQEVRHIEMRRSLMRVQHPNVVRLYEVIDTPTTLYLVMELAEGGDLYDYILRHEGGVAEGTAKRHFAQIVRAVAYCHQLHVVHRDLKPENVVFFPQQGAVKLTDFGFSNLFQPGMMLATSCGSLAYSAPEILISVCVYLGQSKQASQS</sequence>
<keyword evidence="4 9" id="KW-0547">Nucleotide-binding</keyword>
<dbReference type="Proteomes" id="UP000261340">
    <property type="component" value="Unplaced"/>
</dbReference>
<dbReference type="PROSITE" id="PS00108">
    <property type="entry name" value="PROTEIN_KINASE_ST"/>
    <property type="match status" value="1"/>
</dbReference>
<dbReference type="Ensembl" id="ENSACIT00000007633.1">
    <property type="protein sequence ID" value="ENSACIP00000007416.1"/>
    <property type="gene ID" value="ENSACIG00000005798.1"/>
</dbReference>
<comment type="similarity">
    <text evidence="10">Belongs to the protein kinase superfamily.</text>
</comment>
<feature type="domain" description="Protein kinase" evidence="11">
    <location>
        <begin position="30"/>
        <end position="222"/>
    </location>
</feature>
<name>A0A3Q0RA08_AMPCI</name>
<keyword evidence="13" id="KW-1185">Reference proteome</keyword>
<evidence type="ECO:0000313" key="12">
    <source>
        <dbReference type="Ensembl" id="ENSACIP00000007416.1"/>
    </source>
</evidence>
<evidence type="ECO:0000256" key="4">
    <source>
        <dbReference type="ARBA" id="ARBA00022741"/>
    </source>
</evidence>
<evidence type="ECO:0000313" key="13">
    <source>
        <dbReference type="Proteomes" id="UP000261340"/>
    </source>
</evidence>
<evidence type="ECO:0000259" key="11">
    <source>
        <dbReference type="PROSITE" id="PS50011"/>
    </source>
</evidence>
<feature type="binding site" evidence="9">
    <location>
        <position position="59"/>
    </location>
    <ligand>
        <name>ATP</name>
        <dbReference type="ChEBI" id="CHEBI:30616"/>
    </ligand>
</feature>
<comment type="catalytic activity">
    <reaction evidence="7">
        <text>L-threonyl-[protein] + ATP = O-phospho-L-threonyl-[protein] + ADP + H(+)</text>
        <dbReference type="Rhea" id="RHEA:46608"/>
        <dbReference type="Rhea" id="RHEA-COMP:11060"/>
        <dbReference type="Rhea" id="RHEA-COMP:11605"/>
        <dbReference type="ChEBI" id="CHEBI:15378"/>
        <dbReference type="ChEBI" id="CHEBI:30013"/>
        <dbReference type="ChEBI" id="CHEBI:30616"/>
        <dbReference type="ChEBI" id="CHEBI:61977"/>
        <dbReference type="ChEBI" id="CHEBI:456216"/>
        <dbReference type="EC" id="2.7.11.1"/>
    </reaction>
</comment>
<comment type="catalytic activity">
    <reaction evidence="8">
        <text>L-seryl-[protein] + ATP = O-phospho-L-seryl-[protein] + ADP + H(+)</text>
        <dbReference type="Rhea" id="RHEA:17989"/>
        <dbReference type="Rhea" id="RHEA-COMP:9863"/>
        <dbReference type="Rhea" id="RHEA-COMP:11604"/>
        <dbReference type="ChEBI" id="CHEBI:15378"/>
        <dbReference type="ChEBI" id="CHEBI:29999"/>
        <dbReference type="ChEBI" id="CHEBI:30616"/>
        <dbReference type="ChEBI" id="CHEBI:83421"/>
        <dbReference type="ChEBI" id="CHEBI:456216"/>
        <dbReference type="EC" id="2.7.11.1"/>
    </reaction>
</comment>
<keyword evidence="3" id="KW-0808">Transferase</keyword>
<keyword evidence="5" id="KW-0418">Kinase</keyword>
<evidence type="ECO:0000256" key="1">
    <source>
        <dbReference type="ARBA" id="ARBA00012513"/>
    </source>
</evidence>
<dbReference type="FunFam" id="3.30.200.20:FF:000003">
    <property type="entry name" value="Non-specific serine/threonine protein kinase"/>
    <property type="match status" value="1"/>
</dbReference>
<keyword evidence="6 9" id="KW-0067">ATP-binding</keyword>
<evidence type="ECO:0000256" key="7">
    <source>
        <dbReference type="ARBA" id="ARBA00047899"/>
    </source>
</evidence>
<reference evidence="12" key="1">
    <citation type="submission" date="2025-08" db="UniProtKB">
        <authorList>
            <consortium name="Ensembl"/>
        </authorList>
    </citation>
    <scope>IDENTIFICATION</scope>
</reference>
<dbReference type="GO" id="GO:0035556">
    <property type="term" value="P:intracellular signal transduction"/>
    <property type="evidence" value="ECO:0007669"/>
    <property type="project" value="TreeGrafter"/>
</dbReference>
<dbReference type="FunFam" id="1.10.510.10:FF:000571">
    <property type="entry name" value="Maternal embryonic leucine zipper kinase"/>
    <property type="match status" value="1"/>
</dbReference>
<organism evidence="12 13">
    <name type="scientific">Amphilophus citrinellus</name>
    <name type="common">Midas cichlid</name>
    <name type="synonym">Cichlasoma citrinellum</name>
    <dbReference type="NCBI Taxonomy" id="61819"/>
    <lineage>
        <taxon>Eukaryota</taxon>
        <taxon>Metazoa</taxon>
        <taxon>Chordata</taxon>
        <taxon>Craniata</taxon>
        <taxon>Vertebrata</taxon>
        <taxon>Euteleostomi</taxon>
        <taxon>Actinopterygii</taxon>
        <taxon>Neopterygii</taxon>
        <taxon>Teleostei</taxon>
        <taxon>Neoteleostei</taxon>
        <taxon>Acanthomorphata</taxon>
        <taxon>Ovalentaria</taxon>
        <taxon>Cichlomorphae</taxon>
        <taxon>Cichliformes</taxon>
        <taxon>Cichlidae</taxon>
        <taxon>New World cichlids</taxon>
        <taxon>Cichlasomatinae</taxon>
        <taxon>Heroini</taxon>
        <taxon>Amphilophus</taxon>
    </lineage>
</organism>
<dbReference type="GO" id="GO:0005524">
    <property type="term" value="F:ATP binding"/>
    <property type="evidence" value="ECO:0007669"/>
    <property type="project" value="UniProtKB-UniRule"/>
</dbReference>
<evidence type="ECO:0000256" key="6">
    <source>
        <dbReference type="ARBA" id="ARBA00022840"/>
    </source>
</evidence>
<dbReference type="InterPro" id="IPR008271">
    <property type="entry name" value="Ser/Thr_kinase_AS"/>
</dbReference>
<dbReference type="PROSITE" id="PS00107">
    <property type="entry name" value="PROTEIN_KINASE_ATP"/>
    <property type="match status" value="1"/>
</dbReference>
<dbReference type="PROSITE" id="PS50011">
    <property type="entry name" value="PROTEIN_KINASE_DOM"/>
    <property type="match status" value="1"/>
</dbReference>
<evidence type="ECO:0000256" key="3">
    <source>
        <dbReference type="ARBA" id="ARBA00022679"/>
    </source>
</evidence>
<dbReference type="PANTHER" id="PTHR24346">
    <property type="entry name" value="MAP/MICROTUBULE AFFINITY-REGULATING KINASE"/>
    <property type="match status" value="1"/>
</dbReference>
<dbReference type="GO" id="GO:0004674">
    <property type="term" value="F:protein serine/threonine kinase activity"/>
    <property type="evidence" value="ECO:0007669"/>
    <property type="project" value="UniProtKB-KW"/>
</dbReference>
<keyword evidence="2 10" id="KW-0723">Serine/threonine-protein kinase</keyword>
<dbReference type="InterPro" id="IPR017441">
    <property type="entry name" value="Protein_kinase_ATP_BS"/>
</dbReference>
<dbReference type="SUPFAM" id="SSF56112">
    <property type="entry name" value="Protein kinase-like (PK-like)"/>
    <property type="match status" value="1"/>
</dbReference>
<reference evidence="12" key="2">
    <citation type="submission" date="2025-09" db="UniProtKB">
        <authorList>
            <consortium name="Ensembl"/>
        </authorList>
    </citation>
    <scope>IDENTIFICATION</scope>
</reference>
<dbReference type="Gene3D" id="1.10.510.10">
    <property type="entry name" value="Transferase(Phosphotransferase) domain 1"/>
    <property type="match status" value="1"/>
</dbReference>
<dbReference type="AlphaFoldDB" id="A0A3Q0RA08"/>
<evidence type="ECO:0000256" key="8">
    <source>
        <dbReference type="ARBA" id="ARBA00048679"/>
    </source>
</evidence>
<evidence type="ECO:0000256" key="9">
    <source>
        <dbReference type="PROSITE-ProRule" id="PRU10141"/>
    </source>
</evidence>
<evidence type="ECO:0000256" key="2">
    <source>
        <dbReference type="ARBA" id="ARBA00022527"/>
    </source>
</evidence>
<protein>
    <recommendedName>
        <fullName evidence="1">non-specific serine/threonine protein kinase</fullName>
        <ecNumber evidence="1">2.7.11.1</ecNumber>
    </recommendedName>
</protein>
<proteinExistence type="inferred from homology"/>
<dbReference type="PANTHER" id="PTHR24346:SF44">
    <property type="entry name" value="SET DOMAIN CONTAINING 6"/>
    <property type="match status" value="1"/>
</dbReference>
<dbReference type="GO" id="GO:0005737">
    <property type="term" value="C:cytoplasm"/>
    <property type="evidence" value="ECO:0007669"/>
    <property type="project" value="TreeGrafter"/>
</dbReference>
<dbReference type="SMART" id="SM00220">
    <property type="entry name" value="S_TKc"/>
    <property type="match status" value="1"/>
</dbReference>
<evidence type="ECO:0000256" key="10">
    <source>
        <dbReference type="RuleBase" id="RU000304"/>
    </source>
</evidence>
<dbReference type="GeneTree" id="ENSGT00940000165958"/>
<dbReference type="OMA" id="YYVRFLI"/>
<evidence type="ECO:0000256" key="5">
    <source>
        <dbReference type="ARBA" id="ARBA00022777"/>
    </source>
</evidence>
<dbReference type="EC" id="2.7.11.1" evidence="1"/>
<dbReference type="InterPro" id="IPR000719">
    <property type="entry name" value="Prot_kinase_dom"/>
</dbReference>
<accession>A0A3Q0RA08</accession>
<dbReference type="InterPro" id="IPR011009">
    <property type="entry name" value="Kinase-like_dom_sf"/>
</dbReference>
<dbReference type="Pfam" id="PF00069">
    <property type="entry name" value="Pkinase"/>
    <property type="match status" value="1"/>
</dbReference>